<dbReference type="AlphaFoldDB" id="A0A0D1IYS5"/>
<protein>
    <submittedName>
        <fullName evidence="1">Uncharacterized protein</fullName>
    </submittedName>
</protein>
<dbReference type="Gene3D" id="3.40.50.2020">
    <property type="match status" value="1"/>
</dbReference>
<evidence type="ECO:0000313" key="1">
    <source>
        <dbReference type="EMBL" id="KIU14493.1"/>
    </source>
</evidence>
<proteinExistence type="predicted"/>
<reference evidence="1 2" key="1">
    <citation type="submission" date="2015-01" db="EMBL/GenBank/DDBJ databases">
        <title>Genome sequence of Mycobacterium llatzerense and Mycobacterium immunogenum recovered from brain abscess.</title>
        <authorList>
            <person name="Greninger A.L."/>
            <person name="Langelier C."/>
            <person name="Cunningham G."/>
            <person name="Chiu C.Y."/>
            <person name="Miller S."/>
        </authorList>
    </citation>
    <scope>NUCLEOTIDE SEQUENCE [LARGE SCALE GENOMIC DNA]</scope>
    <source>
        <strain evidence="1 2">CLUC14</strain>
    </source>
</reference>
<evidence type="ECO:0000313" key="2">
    <source>
        <dbReference type="Proteomes" id="UP000032221"/>
    </source>
</evidence>
<organism evidence="1 2">
    <name type="scientific">Mycolicibacterium llatzerense</name>
    <dbReference type="NCBI Taxonomy" id="280871"/>
    <lineage>
        <taxon>Bacteria</taxon>
        <taxon>Bacillati</taxon>
        <taxon>Actinomycetota</taxon>
        <taxon>Actinomycetes</taxon>
        <taxon>Mycobacteriales</taxon>
        <taxon>Mycobacteriaceae</taxon>
        <taxon>Mycolicibacterium</taxon>
    </lineage>
</organism>
<sequence>MLAATALTLDVITLYRKPSPLRDWLTSYKGRLDDSDPYIPEYEHNIRALLWQFFHDHAQRLTSRSGGLDCLVVVPSTHREPPHPLEKALATIDLPAPVRTMLVRGPGELDFNKPAADGYELASHQSPQRVLLVDDVYTTGAHINSAATALRKGGHTVTGAAVIARRVRTEFHPDAQALWDQQTATGFAWSTGPIVS</sequence>
<dbReference type="InterPro" id="IPR029057">
    <property type="entry name" value="PRTase-like"/>
</dbReference>
<dbReference type="InterPro" id="IPR000836">
    <property type="entry name" value="PRTase_dom"/>
</dbReference>
<dbReference type="EMBL" id="JXST01000043">
    <property type="protein sequence ID" value="KIU14493.1"/>
    <property type="molecule type" value="Genomic_DNA"/>
</dbReference>
<gene>
    <name evidence="1" type="ORF">TL10_24265</name>
</gene>
<name>A0A0D1IYS5_9MYCO</name>
<dbReference type="STRING" id="280871.TL10_24265"/>
<keyword evidence="2" id="KW-1185">Reference proteome</keyword>
<comment type="caution">
    <text evidence="1">The sequence shown here is derived from an EMBL/GenBank/DDBJ whole genome shotgun (WGS) entry which is preliminary data.</text>
</comment>
<dbReference type="PATRIC" id="fig|280871.6.peg.5025"/>
<accession>A0A0D1IYS5</accession>
<dbReference type="SUPFAM" id="SSF53271">
    <property type="entry name" value="PRTase-like"/>
    <property type="match status" value="2"/>
</dbReference>
<dbReference type="CDD" id="cd06223">
    <property type="entry name" value="PRTases_typeI"/>
    <property type="match status" value="1"/>
</dbReference>
<dbReference type="Proteomes" id="UP000032221">
    <property type="component" value="Unassembled WGS sequence"/>
</dbReference>
<dbReference type="RefSeq" id="WP_043987684.1">
    <property type="nucleotide sequence ID" value="NZ_JXST01000043.1"/>
</dbReference>